<keyword evidence="4" id="KW-0349">Heme</keyword>
<feature type="transmembrane region" description="Helical" evidence="11">
    <location>
        <begin position="82"/>
        <end position="115"/>
    </location>
</feature>
<evidence type="ECO:0000313" key="13">
    <source>
        <dbReference type="Proteomes" id="UP000069850"/>
    </source>
</evidence>
<name>A0A0X3BQ91_9EURY</name>
<feature type="transmembrane region" description="Helical" evidence="11">
    <location>
        <begin position="164"/>
        <end position="189"/>
    </location>
</feature>
<accession>A0A0X3BQ91</accession>
<reference evidence="12 13" key="1">
    <citation type="submission" date="2016-01" db="EMBL/GenBank/DDBJ databases">
        <authorList>
            <person name="Manzoor S."/>
        </authorList>
    </citation>
    <scope>NUCLEOTIDE SEQUENCE [LARGE SCALE GENOMIC DNA]</scope>
    <source>
        <strain evidence="12">Methanoculleus sp MAB1</strain>
    </source>
</reference>
<dbReference type="GO" id="GO:0005886">
    <property type="term" value="C:plasma membrane"/>
    <property type="evidence" value="ECO:0007669"/>
    <property type="project" value="UniProtKB-SubCell"/>
</dbReference>
<evidence type="ECO:0000256" key="7">
    <source>
        <dbReference type="ARBA" id="ARBA00022982"/>
    </source>
</evidence>
<keyword evidence="3" id="KW-1003">Cell membrane</keyword>
<dbReference type="Pfam" id="PF01654">
    <property type="entry name" value="Cyt_bd_oxida_I"/>
    <property type="match status" value="1"/>
</dbReference>
<dbReference type="GeneID" id="27138519"/>
<evidence type="ECO:0000256" key="3">
    <source>
        <dbReference type="ARBA" id="ARBA00022475"/>
    </source>
</evidence>
<sequence>MVARETRMAEEEAGTRLRLISAVIIAIVAYLIFLSVVIVPLQGGTIPSTTVLEKDLSESTAHYATSGIPVQDVDIGSMGRSAVIAFTMLIHIVFANLHVGGAWVIVVTALLYFRYRRMRYKNLARSLTLFSLILFSAGSTFAAAGMMALIALFPDLSMNVFHLYWWPIFVYFLLYGVVIILLFTFWFAWDRIRPGVHLALGFGYAISVFIQTVTIDTLAAGMLTPGVKSLPLTEAGLLPMSLDQAMALWFNPTLWELTFHRVAAAIAFFGFLITTLATIHYIDQKDFAAKKQWDWVAAYGIAWGLAGLIMQPVLGQLYMAAIQKNASSAFEMIMHGPRAWEMLMMVTLLAGLFLTIGTYFLTRRDQLLSRPENRTIRTIFKGFLIMTAVAGFVLVQPAWLGTLFIDDPGAWINPIGGMPLKYVALFVMATIGAAIIMLDIIVLTSEEKEGQWGYLTRGSLLAAFTAGVLGTAIVNVMGFVRESARAPWAFYQIIPVPGGQAYATPLPLPAIAAVWVIVLALSWVVFWYVAKVTAYHPTDEGST</sequence>
<gene>
    <name evidence="12" type="ORF">MMAB1_3024</name>
</gene>
<feature type="transmembrane region" description="Helical" evidence="11">
    <location>
        <begin position="127"/>
        <end position="152"/>
    </location>
</feature>
<dbReference type="EMBL" id="LT158599">
    <property type="protein sequence ID" value="CVK34237.1"/>
    <property type="molecule type" value="Genomic_DNA"/>
</dbReference>
<dbReference type="OrthoDB" id="41618at2157"/>
<feature type="transmembrane region" description="Helical" evidence="11">
    <location>
        <begin position="339"/>
        <end position="361"/>
    </location>
</feature>
<protein>
    <submittedName>
        <fullName evidence="12">Uncharacterized protein</fullName>
    </submittedName>
</protein>
<keyword evidence="6" id="KW-0479">Metal-binding</keyword>
<dbReference type="Proteomes" id="UP000069850">
    <property type="component" value="Chromosome 1"/>
</dbReference>
<keyword evidence="8 11" id="KW-1133">Transmembrane helix</keyword>
<dbReference type="AlphaFoldDB" id="A0A0X3BQ91"/>
<keyword evidence="5 11" id="KW-0812">Transmembrane</keyword>
<feature type="transmembrane region" description="Helical" evidence="11">
    <location>
        <begin position="422"/>
        <end position="442"/>
    </location>
</feature>
<evidence type="ECO:0000256" key="11">
    <source>
        <dbReference type="SAM" id="Phobius"/>
    </source>
</evidence>
<dbReference type="GO" id="GO:0046872">
    <property type="term" value="F:metal ion binding"/>
    <property type="evidence" value="ECO:0007669"/>
    <property type="project" value="UniProtKB-KW"/>
</dbReference>
<organism evidence="12 13">
    <name type="scientific">Methanoculleus bourgensis</name>
    <dbReference type="NCBI Taxonomy" id="83986"/>
    <lineage>
        <taxon>Archaea</taxon>
        <taxon>Methanobacteriati</taxon>
        <taxon>Methanobacteriota</taxon>
        <taxon>Stenosarchaea group</taxon>
        <taxon>Methanomicrobia</taxon>
        <taxon>Methanomicrobiales</taxon>
        <taxon>Methanomicrobiaceae</taxon>
        <taxon>Methanoculleus</taxon>
    </lineage>
</organism>
<evidence type="ECO:0000256" key="9">
    <source>
        <dbReference type="ARBA" id="ARBA00023004"/>
    </source>
</evidence>
<feature type="transmembrane region" description="Helical" evidence="11">
    <location>
        <begin position="20"/>
        <end position="41"/>
    </location>
</feature>
<feature type="transmembrane region" description="Helical" evidence="11">
    <location>
        <begin position="454"/>
        <end position="480"/>
    </location>
</feature>
<evidence type="ECO:0000256" key="4">
    <source>
        <dbReference type="ARBA" id="ARBA00022617"/>
    </source>
</evidence>
<feature type="transmembrane region" description="Helical" evidence="11">
    <location>
        <begin position="262"/>
        <end position="283"/>
    </location>
</feature>
<evidence type="ECO:0000256" key="6">
    <source>
        <dbReference type="ARBA" id="ARBA00022723"/>
    </source>
</evidence>
<dbReference type="InterPro" id="IPR002585">
    <property type="entry name" value="Cyt-d_ubiquinol_oxidase_su_1"/>
</dbReference>
<evidence type="ECO:0000313" key="12">
    <source>
        <dbReference type="EMBL" id="CVK34237.1"/>
    </source>
</evidence>
<dbReference type="KEGG" id="mema:MMAB1_3024"/>
<feature type="transmembrane region" description="Helical" evidence="11">
    <location>
        <begin position="510"/>
        <end position="530"/>
    </location>
</feature>
<feature type="transmembrane region" description="Helical" evidence="11">
    <location>
        <begin position="382"/>
        <end position="402"/>
    </location>
</feature>
<dbReference type="RefSeq" id="WP_062265569.1">
    <property type="nucleotide sequence ID" value="NZ_LT158599.1"/>
</dbReference>
<proteinExistence type="predicted"/>
<evidence type="ECO:0000256" key="2">
    <source>
        <dbReference type="ARBA" id="ARBA00022448"/>
    </source>
</evidence>
<comment type="subcellular location">
    <subcellularLocation>
        <location evidence="1">Cell membrane</location>
        <topology evidence="1">Multi-pass membrane protein</topology>
    </subcellularLocation>
</comment>
<feature type="transmembrane region" description="Helical" evidence="11">
    <location>
        <begin position="201"/>
        <end position="223"/>
    </location>
</feature>
<keyword evidence="7" id="KW-0249">Electron transport</keyword>
<evidence type="ECO:0000256" key="8">
    <source>
        <dbReference type="ARBA" id="ARBA00022989"/>
    </source>
</evidence>
<dbReference type="GO" id="GO:0070069">
    <property type="term" value="C:cytochrome complex"/>
    <property type="evidence" value="ECO:0007669"/>
    <property type="project" value="InterPro"/>
</dbReference>
<dbReference type="GO" id="GO:0009055">
    <property type="term" value="F:electron transfer activity"/>
    <property type="evidence" value="ECO:0007669"/>
    <property type="project" value="InterPro"/>
</dbReference>
<keyword evidence="10 11" id="KW-0472">Membrane</keyword>
<keyword evidence="9" id="KW-0408">Iron</keyword>
<evidence type="ECO:0000256" key="10">
    <source>
        <dbReference type="ARBA" id="ARBA00023136"/>
    </source>
</evidence>
<dbReference type="GO" id="GO:0019646">
    <property type="term" value="P:aerobic electron transport chain"/>
    <property type="evidence" value="ECO:0007669"/>
    <property type="project" value="InterPro"/>
</dbReference>
<evidence type="ECO:0000256" key="5">
    <source>
        <dbReference type="ARBA" id="ARBA00022692"/>
    </source>
</evidence>
<evidence type="ECO:0000256" key="1">
    <source>
        <dbReference type="ARBA" id="ARBA00004651"/>
    </source>
</evidence>
<feature type="transmembrane region" description="Helical" evidence="11">
    <location>
        <begin position="295"/>
        <end position="319"/>
    </location>
</feature>
<keyword evidence="2" id="KW-0813">Transport</keyword>